<accession>A0A5J9W1N3</accession>
<dbReference type="Pfam" id="PF12498">
    <property type="entry name" value="bZIP_C"/>
    <property type="match status" value="1"/>
</dbReference>
<evidence type="ECO:0000256" key="2">
    <source>
        <dbReference type="ARBA" id="ARBA00023015"/>
    </source>
</evidence>
<feature type="non-terminal residue" evidence="8">
    <location>
        <position position="1"/>
    </location>
</feature>
<dbReference type="SUPFAM" id="SSF57959">
    <property type="entry name" value="Leucine zipper domain"/>
    <property type="match status" value="1"/>
</dbReference>
<dbReference type="GO" id="GO:0003677">
    <property type="term" value="F:DNA binding"/>
    <property type="evidence" value="ECO:0007669"/>
    <property type="project" value="UniProtKB-KW"/>
</dbReference>
<evidence type="ECO:0000256" key="1">
    <source>
        <dbReference type="ARBA" id="ARBA00004123"/>
    </source>
</evidence>
<keyword evidence="2" id="KW-0805">Transcription regulation</keyword>
<dbReference type="InterPro" id="IPR020983">
    <property type="entry name" value="Basic_leucine-zipper_C"/>
</dbReference>
<name>A0A5J9W1N3_9POAL</name>
<keyword evidence="3" id="KW-0238">DNA-binding</keyword>
<dbReference type="PROSITE" id="PS50217">
    <property type="entry name" value="BZIP"/>
    <property type="match status" value="1"/>
</dbReference>
<keyword evidence="9" id="KW-1185">Reference proteome</keyword>
<comment type="subcellular location">
    <subcellularLocation>
        <location evidence="1">Nucleus</location>
    </subcellularLocation>
</comment>
<dbReference type="EMBL" id="RWGY01000007">
    <property type="protein sequence ID" value="TVU41861.1"/>
    <property type="molecule type" value="Genomic_DNA"/>
</dbReference>
<dbReference type="OrthoDB" id="658477at2759"/>
<reference evidence="8 9" key="1">
    <citation type="journal article" date="2019" name="Sci. Rep.">
        <title>A high-quality genome of Eragrostis curvula grass provides insights into Poaceae evolution and supports new strategies to enhance forage quality.</title>
        <authorList>
            <person name="Carballo J."/>
            <person name="Santos B.A.C.M."/>
            <person name="Zappacosta D."/>
            <person name="Garbus I."/>
            <person name="Selva J.P."/>
            <person name="Gallo C.A."/>
            <person name="Diaz A."/>
            <person name="Albertini E."/>
            <person name="Caccamo M."/>
            <person name="Echenique V."/>
        </authorList>
    </citation>
    <scope>NUCLEOTIDE SEQUENCE [LARGE SCALE GENOMIC DNA]</scope>
    <source>
        <strain evidence="9">cv. Victoria</strain>
        <tissue evidence="8">Leaf</tissue>
    </source>
</reference>
<dbReference type="AlphaFoldDB" id="A0A5J9W1N3"/>
<dbReference type="Gramene" id="TVU41861">
    <property type="protein sequence ID" value="TVU41861"/>
    <property type="gene ID" value="EJB05_15417"/>
</dbReference>
<feature type="region of interest" description="Disordered" evidence="6">
    <location>
        <begin position="156"/>
        <end position="204"/>
    </location>
</feature>
<dbReference type="GO" id="GO:0003700">
    <property type="term" value="F:DNA-binding transcription factor activity"/>
    <property type="evidence" value="ECO:0007669"/>
    <property type="project" value="InterPro"/>
</dbReference>
<evidence type="ECO:0000313" key="9">
    <source>
        <dbReference type="Proteomes" id="UP000324897"/>
    </source>
</evidence>
<evidence type="ECO:0000256" key="4">
    <source>
        <dbReference type="ARBA" id="ARBA00023163"/>
    </source>
</evidence>
<organism evidence="8 9">
    <name type="scientific">Eragrostis curvula</name>
    <name type="common">weeping love grass</name>
    <dbReference type="NCBI Taxonomy" id="38414"/>
    <lineage>
        <taxon>Eukaryota</taxon>
        <taxon>Viridiplantae</taxon>
        <taxon>Streptophyta</taxon>
        <taxon>Embryophyta</taxon>
        <taxon>Tracheophyta</taxon>
        <taxon>Spermatophyta</taxon>
        <taxon>Magnoliopsida</taxon>
        <taxon>Liliopsida</taxon>
        <taxon>Poales</taxon>
        <taxon>Poaceae</taxon>
        <taxon>PACMAD clade</taxon>
        <taxon>Chloridoideae</taxon>
        <taxon>Eragrostideae</taxon>
        <taxon>Eragrostidinae</taxon>
        <taxon>Eragrostis</taxon>
    </lineage>
</organism>
<dbReference type="InterPro" id="IPR004827">
    <property type="entry name" value="bZIP"/>
</dbReference>
<dbReference type="GO" id="GO:0005634">
    <property type="term" value="C:nucleus"/>
    <property type="evidence" value="ECO:0007669"/>
    <property type="project" value="UniProtKB-SubCell"/>
</dbReference>
<feature type="compositionally biased region" description="Basic and acidic residues" evidence="6">
    <location>
        <begin position="219"/>
        <end position="231"/>
    </location>
</feature>
<dbReference type="PANTHER" id="PTHR46408">
    <property type="entry name" value="BASIC LEUCINE ZIPPER 63"/>
    <property type="match status" value="1"/>
</dbReference>
<dbReference type="Proteomes" id="UP000324897">
    <property type="component" value="Chromosome 4"/>
</dbReference>
<dbReference type="SMART" id="SM00338">
    <property type="entry name" value="BRLZ"/>
    <property type="match status" value="1"/>
</dbReference>
<evidence type="ECO:0000256" key="6">
    <source>
        <dbReference type="SAM" id="MobiDB-lite"/>
    </source>
</evidence>
<feature type="region of interest" description="Disordered" evidence="6">
    <location>
        <begin position="219"/>
        <end position="243"/>
    </location>
</feature>
<evidence type="ECO:0000256" key="5">
    <source>
        <dbReference type="ARBA" id="ARBA00023242"/>
    </source>
</evidence>
<dbReference type="Pfam" id="PF00170">
    <property type="entry name" value="bZIP_1"/>
    <property type="match status" value="1"/>
</dbReference>
<keyword evidence="4" id="KW-0804">Transcription</keyword>
<dbReference type="Gene3D" id="1.20.5.170">
    <property type="match status" value="1"/>
</dbReference>
<evidence type="ECO:0000259" key="7">
    <source>
        <dbReference type="PROSITE" id="PS50217"/>
    </source>
</evidence>
<gene>
    <name evidence="8" type="ORF">EJB05_15417</name>
</gene>
<feature type="domain" description="BZIP" evidence="7">
    <location>
        <begin position="216"/>
        <end position="268"/>
    </location>
</feature>
<dbReference type="FunFam" id="1.20.5.170:FF:000020">
    <property type="entry name" value="BZIP transcription factor"/>
    <property type="match status" value="1"/>
</dbReference>
<dbReference type="InterPro" id="IPR046347">
    <property type="entry name" value="bZIP_sf"/>
</dbReference>
<sequence length="420" mass="45233">MDHSFSVEEVPSNPLWTLQPQVTTNGGDVVTCEAADTAAGGDAATDGSPSDEWSFEVFLEKELMLMDNTTPVDSSGSPALHVDPSVPEPATAATAGMAAGDPVEYNAMLKRKLEEDLAAIAMWRILVVDLNFKCWYTHPQAPPTVHPEISQGSYAQIGGTRNLPQKKFRGGGGNRVQNAYTRARLPASSSSMERSPSDDDDMDGEVEILGFRIPDAEKLSRRKASNRESARRSRSRKAAHMKDLEDQVAHLRVENSLLLTRLDALNQKYKAAAVDKRVLRAEMETLRTKVKMAEDTVNRLIGTNPLPSTVVPNTPSFSNMPFVVGPPSHATPPGASSVSITNTNFYTTTAATDAIVSNTYMPIDSAIVNGSSDQIAASRCATAMELLEKRVMSDDMPASSSGPEAAPLADAVEVANMEMH</sequence>
<dbReference type="PANTHER" id="PTHR46408:SF7">
    <property type="entry name" value="REGULATORY PROTEIN OPAQUE-2"/>
    <property type="match status" value="1"/>
</dbReference>
<evidence type="ECO:0000313" key="8">
    <source>
        <dbReference type="EMBL" id="TVU41861.1"/>
    </source>
</evidence>
<protein>
    <recommendedName>
        <fullName evidence="7">BZIP domain-containing protein</fullName>
    </recommendedName>
</protein>
<keyword evidence="5" id="KW-0539">Nucleus</keyword>
<comment type="caution">
    <text evidence="8">The sequence shown here is derived from an EMBL/GenBank/DDBJ whole genome shotgun (WGS) entry which is preliminary data.</text>
</comment>
<evidence type="ECO:0000256" key="3">
    <source>
        <dbReference type="ARBA" id="ARBA00023125"/>
    </source>
</evidence>
<proteinExistence type="predicted"/>